<sequence length="431" mass="48414">MSTNIFVLGLTDIQRKELETVRGADQLSFHGLLDYETLVEPDEYVFDDLLDACRRELDDFPGSVDGIIAHWDFPTSVLAPILAAERNIPSPSLRSIVATEHKYWSRLAQKESVPECVPQFNSFDPFDDNALDSIDLEFPFWVKPVKSHSSQLGFEIRNEQEFADALVEIREKIGLVGNAFDEVLRRVDLPDEIGRSSGTTCLAEQVVSGIQAAPEGTMFQGQFNVHGVFDMRKDAAGHSFERLDYPASTVPEEVQARMIDITERYLRHVGFDNGCFNSEFMWDEENDKLWLIEINTRISQSHSELFAKADGSSNHEVAIDIALGREPRMPHRQGESAVAAKCIIPRYEDGIVTSVPSEADIARLRERIPGALVCIDVAPGDRLADLPNQDAYRYELGTMYIGADSVEQLGQRYREGLEALPFTFDPAPENR</sequence>
<dbReference type="GO" id="GO:0005524">
    <property type="term" value="F:ATP binding"/>
    <property type="evidence" value="ECO:0007669"/>
    <property type="project" value="UniProtKB-UniRule"/>
</dbReference>
<proteinExistence type="predicted"/>
<keyword evidence="2 4" id="KW-0547">Nucleotide-binding</keyword>
<dbReference type="InterPro" id="IPR005479">
    <property type="entry name" value="CPAse_ATP-bd"/>
</dbReference>
<keyword evidence="1" id="KW-0436">Ligase</keyword>
<evidence type="ECO:0000256" key="4">
    <source>
        <dbReference type="PROSITE-ProRule" id="PRU00409"/>
    </source>
</evidence>
<evidence type="ECO:0000256" key="3">
    <source>
        <dbReference type="ARBA" id="ARBA00022840"/>
    </source>
</evidence>
<dbReference type="PANTHER" id="PTHR43585">
    <property type="entry name" value="FUMIPYRROLE BIOSYNTHESIS PROTEIN C"/>
    <property type="match status" value="1"/>
</dbReference>
<dbReference type="SUPFAM" id="SSF56059">
    <property type="entry name" value="Glutathione synthetase ATP-binding domain-like"/>
    <property type="match status" value="1"/>
</dbReference>
<dbReference type="PROSITE" id="PS50975">
    <property type="entry name" value="ATP_GRASP"/>
    <property type="match status" value="1"/>
</dbReference>
<dbReference type="GO" id="GO:0016874">
    <property type="term" value="F:ligase activity"/>
    <property type="evidence" value="ECO:0007669"/>
    <property type="project" value="UniProtKB-KW"/>
</dbReference>
<reference evidence="6 7" key="1">
    <citation type="journal article" date="2021" name="Front. Microbiol.">
        <title>Bacterial Transformation of Aromatic Monomers in Softwood Black Liquor.</title>
        <authorList>
            <person name="Navas L.E."/>
            <person name="Dexter G."/>
            <person name="Liu J."/>
            <person name="Levy-Booth D."/>
            <person name="Cho M."/>
            <person name="Jang S.K."/>
            <person name="Mansfield S.D."/>
            <person name="Renneckar S."/>
            <person name="Mohn W.W."/>
            <person name="Eltis L.D."/>
        </authorList>
    </citation>
    <scope>NUCLEOTIDE SEQUENCE [LARGE SCALE GENOMIC DNA]</scope>
    <source>
        <strain evidence="6 7">GD02</strain>
    </source>
</reference>
<dbReference type="PROSITE" id="PS00867">
    <property type="entry name" value="CPSASE_2"/>
    <property type="match status" value="1"/>
</dbReference>
<dbReference type="Pfam" id="PF13535">
    <property type="entry name" value="ATP-grasp_4"/>
    <property type="match status" value="1"/>
</dbReference>
<feature type="domain" description="ATP-grasp" evidence="5">
    <location>
        <begin position="80"/>
        <end position="323"/>
    </location>
</feature>
<dbReference type="EMBL" id="CP083974">
    <property type="protein sequence ID" value="UZF44409.1"/>
    <property type="molecule type" value="Genomic_DNA"/>
</dbReference>
<organism evidence="6 7">
    <name type="scientific">Rhodococcus rhodochrous</name>
    <dbReference type="NCBI Taxonomy" id="1829"/>
    <lineage>
        <taxon>Bacteria</taxon>
        <taxon>Bacillati</taxon>
        <taxon>Actinomycetota</taxon>
        <taxon>Actinomycetes</taxon>
        <taxon>Mycobacteriales</taxon>
        <taxon>Nocardiaceae</taxon>
        <taxon>Rhodococcus</taxon>
    </lineage>
</organism>
<dbReference type="AlphaFoldDB" id="A0AA47A4Y2"/>
<keyword evidence="3 4" id="KW-0067">ATP-binding</keyword>
<dbReference type="Gene3D" id="3.30.470.20">
    <property type="entry name" value="ATP-grasp fold, B domain"/>
    <property type="match status" value="1"/>
</dbReference>
<gene>
    <name evidence="6" type="ORF">KUM34_021530</name>
</gene>
<name>A0AA47A4Y2_RHORH</name>
<evidence type="ECO:0000313" key="7">
    <source>
        <dbReference type="Proteomes" id="UP001162740"/>
    </source>
</evidence>
<protein>
    <submittedName>
        <fullName evidence="6">ATP-grasp domain-containing protein</fullName>
    </submittedName>
</protein>
<dbReference type="GO" id="GO:0046872">
    <property type="term" value="F:metal ion binding"/>
    <property type="evidence" value="ECO:0007669"/>
    <property type="project" value="InterPro"/>
</dbReference>
<dbReference type="RefSeq" id="WP_229582785.1">
    <property type="nucleotide sequence ID" value="NZ_CP083974.1"/>
</dbReference>
<dbReference type="Proteomes" id="UP001162740">
    <property type="component" value="Chromosome"/>
</dbReference>
<evidence type="ECO:0000259" key="5">
    <source>
        <dbReference type="PROSITE" id="PS50975"/>
    </source>
</evidence>
<evidence type="ECO:0000256" key="2">
    <source>
        <dbReference type="ARBA" id="ARBA00022741"/>
    </source>
</evidence>
<evidence type="ECO:0000256" key="1">
    <source>
        <dbReference type="ARBA" id="ARBA00022598"/>
    </source>
</evidence>
<dbReference type="InterPro" id="IPR052032">
    <property type="entry name" value="ATP-dep_AA_Ligase"/>
</dbReference>
<dbReference type="PANTHER" id="PTHR43585:SF2">
    <property type="entry name" value="ATP-GRASP ENZYME FSQD"/>
    <property type="match status" value="1"/>
</dbReference>
<dbReference type="InterPro" id="IPR011761">
    <property type="entry name" value="ATP-grasp"/>
</dbReference>
<evidence type="ECO:0000313" key="6">
    <source>
        <dbReference type="EMBL" id="UZF44409.1"/>
    </source>
</evidence>
<accession>A0AA47A4Y2</accession>